<gene>
    <name evidence="7" type="ORF">JRQ81_002728</name>
</gene>
<evidence type="ECO:0000313" key="7">
    <source>
        <dbReference type="EMBL" id="KAJ7316566.1"/>
    </source>
</evidence>
<dbReference type="Pfam" id="PF04588">
    <property type="entry name" value="HIG_1_N"/>
    <property type="match status" value="1"/>
</dbReference>
<proteinExistence type="predicted"/>
<evidence type="ECO:0000256" key="4">
    <source>
        <dbReference type="ARBA" id="ARBA00023136"/>
    </source>
</evidence>
<keyword evidence="2 5" id="KW-0812">Transmembrane</keyword>
<keyword evidence="8" id="KW-1185">Reference proteome</keyword>
<dbReference type="OrthoDB" id="6604018at2759"/>
<evidence type="ECO:0000256" key="3">
    <source>
        <dbReference type="ARBA" id="ARBA00022989"/>
    </source>
</evidence>
<feature type="domain" description="HIG1" evidence="6">
    <location>
        <begin position="15"/>
        <end position="103"/>
    </location>
</feature>
<dbReference type="PANTHER" id="PTHR12297:SF18">
    <property type="entry name" value="HIG1 DOMAIN FAMILY MEMBER 2A"/>
    <property type="match status" value="1"/>
</dbReference>
<feature type="transmembrane region" description="Helical" evidence="5">
    <location>
        <begin position="43"/>
        <end position="62"/>
    </location>
</feature>
<evidence type="ECO:0000256" key="1">
    <source>
        <dbReference type="ARBA" id="ARBA00004325"/>
    </source>
</evidence>
<evidence type="ECO:0000313" key="8">
    <source>
        <dbReference type="Proteomes" id="UP001142489"/>
    </source>
</evidence>
<keyword evidence="3 5" id="KW-1133">Transmembrane helix</keyword>
<dbReference type="GO" id="GO:0031966">
    <property type="term" value="C:mitochondrial membrane"/>
    <property type="evidence" value="ECO:0007669"/>
    <property type="project" value="UniProtKB-SubCell"/>
</dbReference>
<dbReference type="PROSITE" id="PS51503">
    <property type="entry name" value="HIG1"/>
    <property type="match status" value="1"/>
</dbReference>
<dbReference type="PANTHER" id="PTHR12297">
    <property type="entry name" value="HYPOXIA-INDUCBILE GENE 1 HIG1 -RELATED"/>
    <property type="match status" value="1"/>
</dbReference>
<dbReference type="GO" id="GO:0097250">
    <property type="term" value="P:mitochondrial respirasome assembly"/>
    <property type="evidence" value="ECO:0007669"/>
    <property type="project" value="TreeGrafter"/>
</dbReference>
<keyword evidence="4 5" id="KW-0472">Membrane</keyword>
<dbReference type="Proteomes" id="UP001142489">
    <property type="component" value="Unassembled WGS sequence"/>
</dbReference>
<evidence type="ECO:0000256" key="2">
    <source>
        <dbReference type="ARBA" id="ARBA00022692"/>
    </source>
</evidence>
<evidence type="ECO:0000259" key="6">
    <source>
        <dbReference type="PROSITE" id="PS51503"/>
    </source>
</evidence>
<organism evidence="7 8">
    <name type="scientific">Phrynocephalus forsythii</name>
    <dbReference type="NCBI Taxonomy" id="171643"/>
    <lineage>
        <taxon>Eukaryota</taxon>
        <taxon>Metazoa</taxon>
        <taxon>Chordata</taxon>
        <taxon>Craniata</taxon>
        <taxon>Vertebrata</taxon>
        <taxon>Euteleostomi</taxon>
        <taxon>Lepidosauria</taxon>
        <taxon>Squamata</taxon>
        <taxon>Bifurcata</taxon>
        <taxon>Unidentata</taxon>
        <taxon>Episquamata</taxon>
        <taxon>Toxicofera</taxon>
        <taxon>Iguania</taxon>
        <taxon>Acrodonta</taxon>
        <taxon>Agamidae</taxon>
        <taxon>Agaminae</taxon>
        <taxon>Phrynocephalus</taxon>
    </lineage>
</organism>
<comment type="caution">
    <text evidence="7">The sequence shown here is derived from an EMBL/GenBank/DDBJ whole genome shotgun (WGS) entry which is preliminary data.</text>
</comment>
<dbReference type="AlphaFoldDB" id="A0A9Q0XJ63"/>
<evidence type="ECO:0000256" key="5">
    <source>
        <dbReference type="SAM" id="Phobius"/>
    </source>
</evidence>
<dbReference type="InterPro" id="IPR007667">
    <property type="entry name" value="Hypoxia_induced_domain"/>
</dbReference>
<dbReference type="EMBL" id="JAPFRF010000011">
    <property type="protein sequence ID" value="KAJ7316566.1"/>
    <property type="molecule type" value="Genomic_DNA"/>
</dbReference>
<reference evidence="7" key="1">
    <citation type="journal article" date="2023" name="DNA Res.">
        <title>Chromosome-level genome assembly of Phrynocephalus forsythii using third-generation DNA sequencing and Hi-C analysis.</title>
        <authorList>
            <person name="Qi Y."/>
            <person name="Zhao W."/>
            <person name="Zhao Y."/>
            <person name="Niu C."/>
            <person name="Cao S."/>
            <person name="Zhang Y."/>
        </authorList>
    </citation>
    <scope>NUCLEOTIDE SEQUENCE</scope>
    <source>
        <tissue evidence="7">Muscle</tissue>
    </source>
</reference>
<accession>A0A9Q0XJ63</accession>
<feature type="transmembrane region" description="Helical" evidence="5">
    <location>
        <begin position="74"/>
        <end position="97"/>
    </location>
</feature>
<protein>
    <recommendedName>
        <fullName evidence="6">HIG1 domain-containing protein</fullName>
    </recommendedName>
</protein>
<sequence length="103" mass="11252">MAEQPPPAFDPSRPPVIEGFTPTPMYQERQFDHLVRKCKENPAVPLGLFATAAAFTYGLISFQRGDSVRSQRMMRARVLAQGLTLSAIVLGMVFAGVSAKKGK</sequence>
<name>A0A9Q0XJ63_9SAUR</name>
<dbReference type="Gene3D" id="6.10.140.1320">
    <property type="match status" value="1"/>
</dbReference>
<comment type="subcellular location">
    <subcellularLocation>
        <location evidence="1">Mitochondrion membrane</location>
    </subcellularLocation>
</comment>
<dbReference type="InterPro" id="IPR050355">
    <property type="entry name" value="RCF1"/>
</dbReference>